<feature type="domain" description="Fe2OG dioxygenase" evidence="4">
    <location>
        <begin position="196"/>
        <end position="347"/>
    </location>
</feature>
<sequence>MQNAKTTSRVAPRGLHSEIMDDIDIAPPVGAPPLLPDDQVRQLCDHGYVGVVLPTELSYNADRLFQSAAAFFDMPIEEKLRFFPPSPNSTEQGYTHLPGEKEFVTLRHRTCQPRNVGSSSESSISSTAPHAQGAGSSTTLASHLENLMSLVWTDASRLLHRILTDVGARLGNVAPDAWDPLVADAWDVPPSPLEAGPSMLRVFRYEPRGGVADPHRDLGLLTLCICRGYGLEVWQRPGQGLSGSTMHDRDDSSHPLNAEMEARLPDHLHPHVKNTLQGPEEGNKTNIASSDGTTHSPPVATWKSAPSVTVLVGDTLSILSGRRIPAGRHRVVSSEDGRMSIVFALRATTRGTIELGPFGGSGAVDADALWQAISTRRVNVNVRKEIREKQRALSRANK</sequence>
<dbReference type="Gene3D" id="2.60.120.330">
    <property type="entry name" value="B-lactam Antibiotic, Isopenicillin N Synthase, Chain"/>
    <property type="match status" value="1"/>
</dbReference>
<evidence type="ECO:0000256" key="3">
    <source>
        <dbReference type="SAM" id="MobiDB-lite"/>
    </source>
</evidence>
<dbReference type="PANTHER" id="PTHR47990">
    <property type="entry name" value="2-OXOGLUTARATE (2OG) AND FE(II)-DEPENDENT OXYGENASE SUPERFAMILY PROTEIN-RELATED"/>
    <property type="match status" value="1"/>
</dbReference>
<dbReference type="InterPro" id="IPR050231">
    <property type="entry name" value="Iron_ascorbate_oxido_reductase"/>
</dbReference>
<proteinExistence type="inferred from homology"/>
<gene>
    <name evidence="5" type="ORF">VTK73DRAFT_799</name>
</gene>
<keyword evidence="2" id="KW-0408">Iron</keyword>
<evidence type="ECO:0000313" key="5">
    <source>
        <dbReference type="EMBL" id="KAL1873612.1"/>
    </source>
</evidence>
<feature type="region of interest" description="Disordered" evidence="3">
    <location>
        <begin position="112"/>
        <end position="137"/>
    </location>
</feature>
<evidence type="ECO:0000259" key="4">
    <source>
        <dbReference type="PROSITE" id="PS51471"/>
    </source>
</evidence>
<evidence type="ECO:0000256" key="1">
    <source>
        <dbReference type="ARBA" id="ARBA00008056"/>
    </source>
</evidence>
<accession>A0ABR3XD54</accession>
<organism evidence="5 6">
    <name type="scientific">Phialemonium thermophilum</name>
    <dbReference type="NCBI Taxonomy" id="223376"/>
    <lineage>
        <taxon>Eukaryota</taxon>
        <taxon>Fungi</taxon>
        <taxon>Dikarya</taxon>
        <taxon>Ascomycota</taxon>
        <taxon>Pezizomycotina</taxon>
        <taxon>Sordariomycetes</taxon>
        <taxon>Sordariomycetidae</taxon>
        <taxon>Cephalothecales</taxon>
        <taxon>Cephalothecaceae</taxon>
        <taxon>Phialemonium</taxon>
    </lineage>
</organism>
<dbReference type="SUPFAM" id="SSF51197">
    <property type="entry name" value="Clavaminate synthase-like"/>
    <property type="match status" value="2"/>
</dbReference>
<comment type="similarity">
    <text evidence="1 2">Belongs to the iron/ascorbate-dependent oxidoreductase family.</text>
</comment>
<dbReference type="EMBL" id="JAZHXJ010000118">
    <property type="protein sequence ID" value="KAL1873612.1"/>
    <property type="molecule type" value="Genomic_DNA"/>
</dbReference>
<keyword evidence="2" id="KW-0560">Oxidoreductase</keyword>
<dbReference type="InterPro" id="IPR005123">
    <property type="entry name" value="Oxoglu/Fe-dep_dioxygenase_dom"/>
</dbReference>
<name>A0ABR3XD54_9PEZI</name>
<dbReference type="InterPro" id="IPR027443">
    <property type="entry name" value="IPNS-like_sf"/>
</dbReference>
<comment type="caution">
    <text evidence="5">The sequence shown here is derived from an EMBL/GenBank/DDBJ whole genome shotgun (WGS) entry which is preliminary data.</text>
</comment>
<protein>
    <recommendedName>
        <fullName evidence="4">Fe2OG dioxygenase domain-containing protein</fullName>
    </recommendedName>
</protein>
<evidence type="ECO:0000313" key="6">
    <source>
        <dbReference type="Proteomes" id="UP001586593"/>
    </source>
</evidence>
<evidence type="ECO:0000256" key="2">
    <source>
        <dbReference type="RuleBase" id="RU003682"/>
    </source>
</evidence>
<dbReference type="Proteomes" id="UP001586593">
    <property type="component" value="Unassembled WGS sequence"/>
</dbReference>
<reference evidence="5 6" key="1">
    <citation type="journal article" date="2024" name="Commun. Biol.">
        <title>Comparative genomic analysis of thermophilic fungi reveals convergent evolutionary adaptations and gene losses.</title>
        <authorList>
            <person name="Steindorff A.S."/>
            <person name="Aguilar-Pontes M.V."/>
            <person name="Robinson A.J."/>
            <person name="Andreopoulos B."/>
            <person name="LaButti K."/>
            <person name="Kuo A."/>
            <person name="Mondo S."/>
            <person name="Riley R."/>
            <person name="Otillar R."/>
            <person name="Haridas S."/>
            <person name="Lipzen A."/>
            <person name="Grimwood J."/>
            <person name="Schmutz J."/>
            <person name="Clum A."/>
            <person name="Reid I.D."/>
            <person name="Moisan M.C."/>
            <person name="Butler G."/>
            <person name="Nguyen T.T.M."/>
            <person name="Dewar K."/>
            <person name="Conant G."/>
            <person name="Drula E."/>
            <person name="Henrissat B."/>
            <person name="Hansel C."/>
            <person name="Singer S."/>
            <person name="Hutchinson M.I."/>
            <person name="de Vries R.P."/>
            <person name="Natvig D.O."/>
            <person name="Powell A.J."/>
            <person name="Tsang A."/>
            <person name="Grigoriev I.V."/>
        </authorList>
    </citation>
    <scope>NUCLEOTIDE SEQUENCE [LARGE SCALE GENOMIC DNA]</scope>
    <source>
        <strain evidence="5 6">ATCC 24622</strain>
    </source>
</reference>
<keyword evidence="6" id="KW-1185">Reference proteome</keyword>
<dbReference type="PROSITE" id="PS51471">
    <property type="entry name" value="FE2OG_OXY"/>
    <property type="match status" value="1"/>
</dbReference>
<keyword evidence="2" id="KW-0479">Metal-binding</keyword>